<comment type="similarity">
    <text evidence="1">Belongs to the PRR15 family.</text>
</comment>
<accession>A0A8D0G9Q5</accession>
<dbReference type="Ensembl" id="ENSSPUT00000003631.1">
    <property type="protein sequence ID" value="ENSSPUP00000003420.1"/>
    <property type="gene ID" value="ENSSPUG00000002614.1"/>
</dbReference>
<dbReference type="PANTHER" id="PTHR14581">
    <property type="match status" value="1"/>
</dbReference>
<reference evidence="3" key="2">
    <citation type="submission" date="2025-09" db="UniProtKB">
        <authorList>
            <consortium name="Ensembl"/>
        </authorList>
    </citation>
    <scope>IDENTIFICATION</scope>
</reference>
<sequence>PASGGKAGSSGSWWKSLTSSRKKPKEQGLGAGAPAAPPTEPAQSSPDSRESQQPSAGSELKPGSRRNLKISRSGRFKEKRKMRATLLAESPKLFEGSAPASEERQ</sequence>
<dbReference type="InterPro" id="IPR028237">
    <property type="entry name" value="PRR15"/>
</dbReference>
<reference evidence="3" key="1">
    <citation type="submission" date="2025-08" db="UniProtKB">
        <authorList>
            <consortium name="Ensembl"/>
        </authorList>
    </citation>
    <scope>IDENTIFICATION</scope>
</reference>
<dbReference type="GeneTree" id="ENSGT00940000154534"/>
<dbReference type="Proteomes" id="UP000694392">
    <property type="component" value="Unplaced"/>
</dbReference>
<keyword evidence="4" id="KW-1185">Reference proteome</keyword>
<feature type="compositionally biased region" description="Low complexity" evidence="2">
    <location>
        <begin position="9"/>
        <end position="19"/>
    </location>
</feature>
<dbReference type="PANTHER" id="PTHR14581:SF4">
    <property type="entry name" value="PROLINE-RICH PROTEIN 15"/>
    <property type="match status" value="1"/>
</dbReference>
<organism evidence="3 4">
    <name type="scientific">Sphenodon punctatus</name>
    <name type="common">Tuatara</name>
    <name type="synonym">Hatteria punctata</name>
    <dbReference type="NCBI Taxonomy" id="8508"/>
    <lineage>
        <taxon>Eukaryota</taxon>
        <taxon>Metazoa</taxon>
        <taxon>Chordata</taxon>
        <taxon>Craniata</taxon>
        <taxon>Vertebrata</taxon>
        <taxon>Euteleostomi</taxon>
        <taxon>Lepidosauria</taxon>
        <taxon>Sphenodontia</taxon>
        <taxon>Sphenodontidae</taxon>
        <taxon>Sphenodon</taxon>
    </lineage>
</organism>
<feature type="region of interest" description="Disordered" evidence="2">
    <location>
        <begin position="1"/>
        <end position="105"/>
    </location>
</feature>
<gene>
    <name evidence="3" type="primary">PRR15</name>
</gene>
<dbReference type="AlphaFoldDB" id="A0A8D0G9Q5"/>
<protein>
    <submittedName>
        <fullName evidence="3">Proline rich 15</fullName>
    </submittedName>
</protein>
<evidence type="ECO:0000256" key="2">
    <source>
        <dbReference type="SAM" id="MobiDB-lite"/>
    </source>
</evidence>
<dbReference type="Pfam" id="PF15321">
    <property type="entry name" value="ATAD4"/>
    <property type="match status" value="1"/>
</dbReference>
<evidence type="ECO:0000256" key="1">
    <source>
        <dbReference type="ARBA" id="ARBA00010096"/>
    </source>
</evidence>
<evidence type="ECO:0000313" key="3">
    <source>
        <dbReference type="Ensembl" id="ENSSPUP00000003420.1"/>
    </source>
</evidence>
<proteinExistence type="inferred from homology"/>
<evidence type="ECO:0000313" key="4">
    <source>
        <dbReference type="Proteomes" id="UP000694392"/>
    </source>
</evidence>
<feature type="compositionally biased region" description="Basic residues" evidence="2">
    <location>
        <begin position="63"/>
        <end position="83"/>
    </location>
</feature>
<name>A0A8D0G9Q5_SPHPU</name>
<dbReference type="OMA" id="GAWWKSL"/>